<dbReference type="SUPFAM" id="SSF81383">
    <property type="entry name" value="F-box domain"/>
    <property type="match status" value="1"/>
</dbReference>
<protein>
    <recommendedName>
        <fullName evidence="3">F-box domain-containing protein</fullName>
    </recommendedName>
</protein>
<evidence type="ECO:0008006" key="3">
    <source>
        <dbReference type="Google" id="ProtNLM"/>
    </source>
</evidence>
<name>A0A9W4XPV5_9PLEO</name>
<evidence type="ECO:0000313" key="1">
    <source>
        <dbReference type="EMBL" id="CAI6336395.1"/>
    </source>
</evidence>
<evidence type="ECO:0000313" key="2">
    <source>
        <dbReference type="Proteomes" id="UP001152607"/>
    </source>
</evidence>
<comment type="caution">
    <text evidence="1">The sequence shown here is derived from an EMBL/GenBank/DDBJ whole genome shotgun (WGS) entry which is preliminary data.</text>
</comment>
<proteinExistence type="predicted"/>
<sequence>MKAIPKAPRTAATPTTPSILLTLPFSLQVRIFSYLPLPTATKLRGTCRHLYTSIPRPSHAQLLEAEKTPSANPKKKSKDTYYFPYHVQPSFWSKPLRKTTTFITCRYCVCMLPDHLFADNMAVRDRAPGGVNAHKRFCIQCGLKPPATTGAKPKYPRGTRFRVNGEELVVCIGCRKVFMLESKKVRGKCYACGKIQEVDGSDWGAGEVENLRTKAWKRADFNFGANS</sequence>
<gene>
    <name evidence="1" type="ORF">PDIGIT_LOCUS9494</name>
</gene>
<accession>A0A9W4XPV5</accession>
<organism evidence="1 2">
    <name type="scientific">Periconia digitata</name>
    <dbReference type="NCBI Taxonomy" id="1303443"/>
    <lineage>
        <taxon>Eukaryota</taxon>
        <taxon>Fungi</taxon>
        <taxon>Dikarya</taxon>
        <taxon>Ascomycota</taxon>
        <taxon>Pezizomycotina</taxon>
        <taxon>Dothideomycetes</taxon>
        <taxon>Pleosporomycetidae</taxon>
        <taxon>Pleosporales</taxon>
        <taxon>Massarineae</taxon>
        <taxon>Periconiaceae</taxon>
        <taxon>Periconia</taxon>
    </lineage>
</organism>
<dbReference type="Proteomes" id="UP001152607">
    <property type="component" value="Unassembled WGS sequence"/>
</dbReference>
<dbReference type="OrthoDB" id="5281164at2759"/>
<dbReference type="AlphaFoldDB" id="A0A9W4XPV5"/>
<reference evidence="1" key="1">
    <citation type="submission" date="2023-01" db="EMBL/GenBank/DDBJ databases">
        <authorList>
            <person name="Van Ghelder C."/>
            <person name="Rancurel C."/>
        </authorList>
    </citation>
    <scope>NUCLEOTIDE SEQUENCE</scope>
    <source>
        <strain evidence="1">CNCM I-4278</strain>
    </source>
</reference>
<dbReference type="InterPro" id="IPR036047">
    <property type="entry name" value="F-box-like_dom_sf"/>
</dbReference>
<keyword evidence="2" id="KW-1185">Reference proteome</keyword>
<dbReference type="EMBL" id="CAOQHR010000006">
    <property type="protein sequence ID" value="CAI6336395.1"/>
    <property type="molecule type" value="Genomic_DNA"/>
</dbReference>